<dbReference type="PANTHER" id="PTHR34351:SF1">
    <property type="entry name" value="SLR1927 PROTEIN"/>
    <property type="match status" value="1"/>
</dbReference>
<evidence type="ECO:0000256" key="1">
    <source>
        <dbReference type="SAM" id="Phobius"/>
    </source>
</evidence>
<proteinExistence type="predicted"/>
<feature type="transmembrane region" description="Helical" evidence="1">
    <location>
        <begin position="59"/>
        <end position="82"/>
    </location>
</feature>
<dbReference type="PANTHER" id="PTHR34351">
    <property type="entry name" value="SLR1927 PROTEIN-RELATED"/>
    <property type="match status" value="1"/>
</dbReference>
<comment type="caution">
    <text evidence="2">The sequence shown here is derived from an EMBL/GenBank/DDBJ whole genome shotgun (WGS) entry which is preliminary data.</text>
</comment>
<keyword evidence="1" id="KW-0812">Transmembrane</keyword>
<evidence type="ECO:0000313" key="3">
    <source>
        <dbReference type="Proteomes" id="UP001501757"/>
    </source>
</evidence>
<keyword evidence="1" id="KW-1133">Transmembrane helix</keyword>
<evidence type="ECO:0000313" key="2">
    <source>
        <dbReference type="EMBL" id="GAA0356258.1"/>
    </source>
</evidence>
<dbReference type="EMBL" id="BAAAEI010000010">
    <property type="protein sequence ID" value="GAA0356258.1"/>
    <property type="molecule type" value="Genomic_DNA"/>
</dbReference>
<sequence>MAGFIQQRLLRWLDKRIPAQPRFSLHRGNIFIFPSRFGWLYLLLCLTLFILGTNYQNNLILLLSFFLMALMLVSLFSSYLNFAGLNLQPGKLANIYAGNPVSFPLWIESRKEGKAGKLHLAWYGEKVQSAVELDNFTNPATLNLFSPKRGKLQLPRLTLCSYYPLGLFRCWTHLAFDFHLIVYPTPMLPLWPVSHRDTTSAGQQSVRCVKEGQGLDDFDSLTDYRLGQPLYHIAWKQAAKGQGLLSKKFSSQTQQSGWLILHHIDQHLEDNLCRLCQTCLEMDARGWEFGLDIPGKVIPPGKGKEHVRQCLVALALVKGVADVTS</sequence>
<gene>
    <name evidence="2" type="ORF">GCM10009092_20620</name>
</gene>
<name>A0ABP3H0D2_9ALTE</name>
<reference evidence="3" key="1">
    <citation type="journal article" date="2019" name="Int. J. Syst. Evol. Microbiol.">
        <title>The Global Catalogue of Microorganisms (GCM) 10K type strain sequencing project: providing services to taxonomists for standard genome sequencing and annotation.</title>
        <authorList>
            <consortium name="The Broad Institute Genomics Platform"/>
            <consortium name="The Broad Institute Genome Sequencing Center for Infectious Disease"/>
            <person name="Wu L."/>
            <person name="Ma J."/>
        </authorList>
    </citation>
    <scope>NUCLEOTIDE SEQUENCE [LARGE SCALE GENOMIC DNA]</scope>
    <source>
        <strain evidence="3">JCM 13378</strain>
    </source>
</reference>
<protein>
    <submittedName>
        <fullName evidence="2">DUF58 domain-containing protein</fullName>
    </submittedName>
</protein>
<keyword evidence="3" id="KW-1185">Reference proteome</keyword>
<dbReference type="Proteomes" id="UP001501757">
    <property type="component" value="Unassembled WGS sequence"/>
</dbReference>
<accession>A0ABP3H0D2</accession>
<organism evidence="2 3">
    <name type="scientific">Bowmanella denitrificans</name>
    <dbReference type="NCBI Taxonomy" id="366582"/>
    <lineage>
        <taxon>Bacteria</taxon>
        <taxon>Pseudomonadati</taxon>
        <taxon>Pseudomonadota</taxon>
        <taxon>Gammaproteobacteria</taxon>
        <taxon>Alteromonadales</taxon>
        <taxon>Alteromonadaceae</taxon>
        <taxon>Bowmanella</taxon>
    </lineage>
</organism>
<feature type="transmembrane region" description="Helical" evidence="1">
    <location>
        <begin position="30"/>
        <end position="53"/>
    </location>
</feature>
<keyword evidence="1" id="KW-0472">Membrane</keyword>